<gene>
    <name evidence="4" type="ORF">AACH06_10325</name>
</gene>
<feature type="compositionally biased region" description="Gly residues" evidence="2">
    <location>
        <begin position="87"/>
        <end position="130"/>
    </location>
</feature>
<evidence type="ECO:0000259" key="3">
    <source>
        <dbReference type="PROSITE" id="PS50102"/>
    </source>
</evidence>
<dbReference type="EMBL" id="JBBUTG010000005">
    <property type="protein sequence ID" value="MEK8031211.1"/>
    <property type="molecule type" value="Genomic_DNA"/>
</dbReference>
<dbReference type="PROSITE" id="PS50102">
    <property type="entry name" value="RRM"/>
    <property type="match status" value="1"/>
</dbReference>
<evidence type="ECO:0000313" key="4">
    <source>
        <dbReference type="EMBL" id="MEK8031211.1"/>
    </source>
</evidence>
<dbReference type="InterPro" id="IPR000504">
    <property type="entry name" value="RRM_dom"/>
</dbReference>
<dbReference type="SMART" id="SM00360">
    <property type="entry name" value="RRM"/>
    <property type="match status" value="1"/>
</dbReference>
<comment type="caution">
    <text evidence="4">The sequence shown here is derived from an EMBL/GenBank/DDBJ whole genome shotgun (WGS) entry which is preliminary data.</text>
</comment>
<keyword evidence="5" id="KW-1185">Reference proteome</keyword>
<dbReference type="RefSeq" id="WP_341425588.1">
    <property type="nucleotide sequence ID" value="NZ_JBBUTG010000005.1"/>
</dbReference>
<name>A0ABU9BMM8_9BURK</name>
<dbReference type="PANTHER" id="PTHR48027">
    <property type="entry name" value="HETEROGENEOUS NUCLEAR RIBONUCLEOPROTEIN 87F-RELATED"/>
    <property type="match status" value="1"/>
</dbReference>
<proteinExistence type="predicted"/>
<dbReference type="SUPFAM" id="SSF54928">
    <property type="entry name" value="RNA-binding domain, RBD"/>
    <property type="match status" value="1"/>
</dbReference>
<feature type="domain" description="RRM" evidence="3">
    <location>
        <begin position="3"/>
        <end position="81"/>
    </location>
</feature>
<feature type="region of interest" description="Disordered" evidence="2">
    <location>
        <begin position="77"/>
        <end position="130"/>
    </location>
</feature>
<reference evidence="4 5" key="1">
    <citation type="submission" date="2024-04" db="EMBL/GenBank/DDBJ databases">
        <title>Novel species of the genus Ideonella isolated from streams.</title>
        <authorList>
            <person name="Lu H."/>
        </authorList>
    </citation>
    <scope>NUCLEOTIDE SEQUENCE [LARGE SCALE GENOMIC DNA]</scope>
    <source>
        <strain evidence="4 5">DXS29W</strain>
    </source>
</reference>
<protein>
    <submittedName>
        <fullName evidence="4">RNA-binding protein</fullName>
    </submittedName>
</protein>
<sequence length="130" mass="13327">MGNKLYVGNLAYSMRDESLQETFAEFGTVTSARVMMDRDTGRSKGFGFVEMSSDQEAQAAIRAMHGQSVGGRALVVNEARPREERPGGFGGGGSRGGYGGGGGFNGGQNGNYGGGGGSRHGGFGGGRSSY</sequence>
<evidence type="ECO:0000256" key="1">
    <source>
        <dbReference type="ARBA" id="ARBA00022884"/>
    </source>
</evidence>
<dbReference type="Pfam" id="PF00076">
    <property type="entry name" value="RRM_1"/>
    <property type="match status" value="1"/>
</dbReference>
<dbReference type="CDD" id="cd21608">
    <property type="entry name" value="RRM2_NsCP33_like"/>
    <property type="match status" value="1"/>
</dbReference>
<dbReference type="InterPro" id="IPR052462">
    <property type="entry name" value="SLIRP/GR-RBP-like"/>
</dbReference>
<evidence type="ECO:0000313" key="5">
    <source>
        <dbReference type="Proteomes" id="UP001371218"/>
    </source>
</evidence>
<dbReference type="Gene3D" id="3.30.70.330">
    <property type="match status" value="1"/>
</dbReference>
<dbReference type="InterPro" id="IPR048289">
    <property type="entry name" value="RRM2_NsCP33-like"/>
</dbReference>
<dbReference type="Proteomes" id="UP001371218">
    <property type="component" value="Unassembled WGS sequence"/>
</dbReference>
<dbReference type="InterPro" id="IPR035979">
    <property type="entry name" value="RBD_domain_sf"/>
</dbReference>
<accession>A0ABU9BMM8</accession>
<organism evidence="4 5">
    <name type="scientific">Ideonella lacteola</name>
    <dbReference type="NCBI Taxonomy" id="2984193"/>
    <lineage>
        <taxon>Bacteria</taxon>
        <taxon>Pseudomonadati</taxon>
        <taxon>Pseudomonadota</taxon>
        <taxon>Betaproteobacteria</taxon>
        <taxon>Burkholderiales</taxon>
        <taxon>Sphaerotilaceae</taxon>
        <taxon>Ideonella</taxon>
    </lineage>
</organism>
<evidence type="ECO:0000256" key="2">
    <source>
        <dbReference type="SAM" id="MobiDB-lite"/>
    </source>
</evidence>
<dbReference type="InterPro" id="IPR012677">
    <property type="entry name" value="Nucleotide-bd_a/b_plait_sf"/>
</dbReference>
<keyword evidence="1" id="KW-0694">RNA-binding</keyword>